<accession>A0A078HPA9</accession>
<feature type="non-terminal residue" evidence="1">
    <location>
        <position position="1"/>
    </location>
</feature>
<dbReference type="Proteomes" id="UP000028999">
    <property type="component" value="Unassembled WGS sequence"/>
</dbReference>
<evidence type="ECO:0000313" key="2">
    <source>
        <dbReference type="Proteomes" id="UP000028999"/>
    </source>
</evidence>
<evidence type="ECO:0000313" key="1">
    <source>
        <dbReference type="EMBL" id="CDY39244.1"/>
    </source>
</evidence>
<reference evidence="1 2" key="1">
    <citation type="journal article" date="2014" name="Science">
        <title>Plant genetics. Early allopolyploid evolution in the post-Neolithic Brassica napus oilseed genome.</title>
        <authorList>
            <person name="Chalhoub B."/>
            <person name="Denoeud F."/>
            <person name="Liu S."/>
            <person name="Parkin I.A."/>
            <person name="Tang H."/>
            <person name="Wang X."/>
            <person name="Chiquet J."/>
            <person name="Belcram H."/>
            <person name="Tong C."/>
            <person name="Samans B."/>
            <person name="Correa M."/>
            <person name="Da Silva C."/>
            <person name="Just J."/>
            <person name="Falentin C."/>
            <person name="Koh C.S."/>
            <person name="Le Clainche I."/>
            <person name="Bernard M."/>
            <person name="Bento P."/>
            <person name="Noel B."/>
            <person name="Labadie K."/>
            <person name="Alberti A."/>
            <person name="Charles M."/>
            <person name="Arnaud D."/>
            <person name="Guo H."/>
            <person name="Daviaud C."/>
            <person name="Alamery S."/>
            <person name="Jabbari K."/>
            <person name="Zhao M."/>
            <person name="Edger P.P."/>
            <person name="Chelaifa H."/>
            <person name="Tack D."/>
            <person name="Lassalle G."/>
            <person name="Mestiri I."/>
            <person name="Schnel N."/>
            <person name="Le Paslier M.C."/>
            <person name="Fan G."/>
            <person name="Renault V."/>
            <person name="Bayer P.E."/>
            <person name="Golicz A.A."/>
            <person name="Manoli S."/>
            <person name="Lee T.H."/>
            <person name="Thi V.H."/>
            <person name="Chalabi S."/>
            <person name="Hu Q."/>
            <person name="Fan C."/>
            <person name="Tollenaere R."/>
            <person name="Lu Y."/>
            <person name="Battail C."/>
            <person name="Shen J."/>
            <person name="Sidebottom C.H."/>
            <person name="Wang X."/>
            <person name="Canaguier A."/>
            <person name="Chauveau A."/>
            <person name="Berard A."/>
            <person name="Deniot G."/>
            <person name="Guan M."/>
            <person name="Liu Z."/>
            <person name="Sun F."/>
            <person name="Lim Y.P."/>
            <person name="Lyons E."/>
            <person name="Town C.D."/>
            <person name="Bancroft I."/>
            <person name="Wang X."/>
            <person name="Meng J."/>
            <person name="Ma J."/>
            <person name="Pires J.C."/>
            <person name="King G.J."/>
            <person name="Brunel D."/>
            <person name="Delourme R."/>
            <person name="Renard M."/>
            <person name="Aury J.M."/>
            <person name="Adams K.L."/>
            <person name="Batley J."/>
            <person name="Snowdon R.J."/>
            <person name="Tost J."/>
            <person name="Edwards D."/>
            <person name="Zhou Y."/>
            <person name="Hua W."/>
            <person name="Sharpe A.G."/>
            <person name="Paterson A.H."/>
            <person name="Guan C."/>
            <person name="Wincker P."/>
        </authorList>
    </citation>
    <scope>NUCLEOTIDE SEQUENCE [LARGE SCALE GENOMIC DNA]</scope>
    <source>
        <strain evidence="2">cv. Darmor-bzh</strain>
    </source>
</reference>
<proteinExistence type="predicted"/>
<protein>
    <submittedName>
        <fullName evidence="1">BnaC06g27470D protein</fullName>
    </submittedName>
</protein>
<dbReference type="EMBL" id="LK032444">
    <property type="protein sequence ID" value="CDY39244.1"/>
    <property type="molecule type" value="Genomic_DNA"/>
</dbReference>
<dbReference type="PaxDb" id="3708-A0A078HPA9"/>
<keyword evidence="2" id="KW-1185">Reference proteome</keyword>
<name>A0A078HPA9_BRANA</name>
<organism evidence="1 2">
    <name type="scientific">Brassica napus</name>
    <name type="common">Rape</name>
    <dbReference type="NCBI Taxonomy" id="3708"/>
    <lineage>
        <taxon>Eukaryota</taxon>
        <taxon>Viridiplantae</taxon>
        <taxon>Streptophyta</taxon>
        <taxon>Embryophyta</taxon>
        <taxon>Tracheophyta</taxon>
        <taxon>Spermatophyta</taxon>
        <taxon>Magnoliopsida</taxon>
        <taxon>eudicotyledons</taxon>
        <taxon>Gunneridae</taxon>
        <taxon>Pentapetalae</taxon>
        <taxon>rosids</taxon>
        <taxon>malvids</taxon>
        <taxon>Brassicales</taxon>
        <taxon>Brassicaceae</taxon>
        <taxon>Brassiceae</taxon>
        <taxon>Brassica</taxon>
    </lineage>
</organism>
<gene>
    <name evidence="1" type="primary">BnaC06g27470D</name>
    <name evidence="1" type="ORF">GSBRNA2T00067470001</name>
</gene>
<sequence length="14" mass="1468">WAYCVSVSKAVSPA</sequence>